<gene>
    <name evidence="5" type="ORF">OsJ_12121</name>
</gene>
<keyword evidence="3" id="KW-1133">Transmembrane helix</keyword>
<feature type="region of interest" description="Disordered" evidence="2">
    <location>
        <begin position="1730"/>
        <end position="1761"/>
    </location>
</feature>
<feature type="compositionally biased region" description="Basic residues" evidence="2">
    <location>
        <begin position="2453"/>
        <end position="2462"/>
    </location>
</feature>
<dbReference type="EMBL" id="CM000140">
    <property type="protein sequence ID" value="EEE59697.1"/>
    <property type="molecule type" value="Genomic_DNA"/>
</dbReference>
<keyword evidence="1" id="KW-0175">Coiled coil</keyword>
<dbReference type="InterPro" id="IPR045167">
    <property type="entry name" value="Hobbit"/>
</dbReference>
<evidence type="ECO:0000256" key="3">
    <source>
        <dbReference type="SAM" id="Phobius"/>
    </source>
</evidence>
<feature type="compositionally biased region" description="Polar residues" evidence="2">
    <location>
        <begin position="2463"/>
        <end position="2485"/>
    </location>
</feature>
<feature type="compositionally biased region" description="Basic and acidic residues" evidence="2">
    <location>
        <begin position="2297"/>
        <end position="2306"/>
    </location>
</feature>
<feature type="compositionally biased region" description="Basic and acidic residues" evidence="2">
    <location>
        <begin position="2313"/>
        <end position="2327"/>
    </location>
</feature>
<feature type="transmembrane region" description="Helical" evidence="3">
    <location>
        <begin position="12"/>
        <end position="34"/>
    </location>
</feature>
<dbReference type="InterPro" id="IPR019441">
    <property type="entry name" value="FMP27/BLTP2/Hobbit_GFWDK_RBG"/>
</dbReference>
<dbReference type="SMART" id="SM01214">
    <property type="entry name" value="Fmp27_GFWDK"/>
    <property type="match status" value="1"/>
</dbReference>
<reference evidence="5" key="2">
    <citation type="submission" date="2008-12" db="EMBL/GenBank/DDBJ databases">
        <title>Improved gene annotation of the rice (Oryza sativa) genomes.</title>
        <authorList>
            <person name="Wang J."/>
            <person name="Li R."/>
            <person name="Fan W."/>
            <person name="Huang Q."/>
            <person name="Zhang J."/>
            <person name="Zhou Y."/>
            <person name="Hu Y."/>
            <person name="Zi S."/>
            <person name="Li J."/>
            <person name="Ni P."/>
            <person name="Zheng H."/>
            <person name="Zhang Y."/>
            <person name="Zhao M."/>
            <person name="Hao Q."/>
            <person name="McDermott J."/>
            <person name="Samudrala R."/>
            <person name="Kristiansen K."/>
            <person name="Wong G.K.-S."/>
        </authorList>
    </citation>
    <scope>NUCLEOTIDE SEQUENCE</scope>
</reference>
<feature type="compositionally biased region" description="Basic and acidic residues" evidence="2">
    <location>
        <begin position="1992"/>
        <end position="2010"/>
    </location>
</feature>
<feature type="coiled-coil region" evidence="1">
    <location>
        <begin position="2098"/>
        <end position="2125"/>
    </location>
</feature>
<evidence type="ECO:0000313" key="5">
    <source>
        <dbReference type="EMBL" id="EEE59697.1"/>
    </source>
</evidence>
<dbReference type="PANTHER" id="PTHR15678:SF6">
    <property type="entry name" value="BRIDGE-LIKE LIPID TRANSFER PROTEIN FAMILY MEMBER 2"/>
    <property type="match status" value="1"/>
</dbReference>
<dbReference type="Proteomes" id="UP000007752">
    <property type="component" value="Chromosome 3"/>
</dbReference>
<dbReference type="PANTHER" id="PTHR15678">
    <property type="entry name" value="ANTIGEN MLAA-22-RELATED"/>
    <property type="match status" value="1"/>
</dbReference>
<feature type="domain" description="FMP27/BLTP2/Hobbit GFWDK motif-containing RBG unit" evidence="4">
    <location>
        <begin position="1142"/>
        <end position="1292"/>
    </location>
</feature>
<dbReference type="Pfam" id="PF10344">
    <property type="entry name" value="Hobbit"/>
    <property type="match status" value="2"/>
</dbReference>
<accession>B9FAL3</accession>
<reference evidence="5" key="1">
    <citation type="journal article" date="2005" name="PLoS Biol.">
        <title>The genomes of Oryza sativa: a history of duplications.</title>
        <authorList>
            <person name="Yu J."/>
            <person name="Wang J."/>
            <person name="Lin W."/>
            <person name="Li S."/>
            <person name="Li H."/>
            <person name="Zhou J."/>
            <person name="Ni P."/>
            <person name="Dong W."/>
            <person name="Hu S."/>
            <person name="Zeng C."/>
            <person name="Zhang J."/>
            <person name="Zhang Y."/>
            <person name="Li R."/>
            <person name="Xu Z."/>
            <person name="Li S."/>
            <person name="Li X."/>
            <person name="Zheng H."/>
            <person name="Cong L."/>
            <person name="Lin L."/>
            <person name="Yin J."/>
            <person name="Geng J."/>
            <person name="Li G."/>
            <person name="Shi J."/>
            <person name="Liu J."/>
            <person name="Lv H."/>
            <person name="Li J."/>
            <person name="Wang J."/>
            <person name="Deng Y."/>
            <person name="Ran L."/>
            <person name="Shi X."/>
            <person name="Wang X."/>
            <person name="Wu Q."/>
            <person name="Li C."/>
            <person name="Ren X."/>
            <person name="Wang J."/>
            <person name="Wang X."/>
            <person name="Li D."/>
            <person name="Liu D."/>
            <person name="Zhang X."/>
            <person name="Ji Z."/>
            <person name="Zhao W."/>
            <person name="Sun Y."/>
            <person name="Zhang Z."/>
            <person name="Bao J."/>
            <person name="Han Y."/>
            <person name="Dong L."/>
            <person name="Ji J."/>
            <person name="Chen P."/>
            <person name="Wu S."/>
            <person name="Liu J."/>
            <person name="Xiao Y."/>
            <person name="Bu D."/>
            <person name="Tan J."/>
            <person name="Yang L."/>
            <person name="Ye C."/>
            <person name="Zhang J."/>
            <person name="Xu J."/>
            <person name="Zhou Y."/>
            <person name="Yu Y."/>
            <person name="Zhang B."/>
            <person name="Zhuang S."/>
            <person name="Wei H."/>
            <person name="Liu B."/>
            <person name="Lei M."/>
            <person name="Yu H."/>
            <person name="Li Y."/>
            <person name="Xu H."/>
            <person name="Wei S."/>
            <person name="He X."/>
            <person name="Fang L."/>
            <person name="Zhang Z."/>
            <person name="Zhang Y."/>
            <person name="Huang X."/>
            <person name="Su Z."/>
            <person name="Tong W."/>
            <person name="Li J."/>
            <person name="Tong Z."/>
            <person name="Li S."/>
            <person name="Ye J."/>
            <person name="Wang L."/>
            <person name="Fang L."/>
            <person name="Lei T."/>
            <person name="Chen C."/>
            <person name="Chen H."/>
            <person name="Xu Z."/>
            <person name="Li H."/>
            <person name="Huang H."/>
            <person name="Zhang F."/>
            <person name="Xu H."/>
            <person name="Li N."/>
            <person name="Zhao C."/>
            <person name="Li S."/>
            <person name="Dong L."/>
            <person name="Huang Y."/>
            <person name="Li L."/>
            <person name="Xi Y."/>
            <person name="Qi Q."/>
            <person name="Li W."/>
            <person name="Zhang B."/>
            <person name="Hu W."/>
            <person name="Zhang Y."/>
            <person name="Tian X."/>
            <person name="Jiao Y."/>
            <person name="Liang X."/>
            <person name="Jin J."/>
            <person name="Gao L."/>
            <person name="Zheng W."/>
            <person name="Hao B."/>
            <person name="Liu S."/>
            <person name="Wang W."/>
            <person name="Yuan L."/>
            <person name="Cao M."/>
            <person name="McDermott J."/>
            <person name="Samudrala R."/>
            <person name="Wang J."/>
            <person name="Wong G.K."/>
            <person name="Yang H."/>
        </authorList>
    </citation>
    <scope>NUCLEOTIDE SEQUENCE [LARGE SCALE GENOMIC DNA]</scope>
</reference>
<sequence length="2501" mass="280887">MASSPVKFFSVFLAVSVVGWVVFTFASRLLAWFLSRVLHASVGFRVAGFNCLRDVTIKFSKGSLESISIGEIKLSFRKSLVKLSFGFISKDPKLQLLINDLEIVTRSSQGKKLSKPGKSRSTGKGKCELFSGRCTCRGPKGYGRVPSGAVDIKELKVDTFKIAGPNHILGVKLHLVPLNVHYGDLGLTADPLGNCNQLDAFQSDQISLANSEKVVAPFVCEDLFVTCDFGHEKERGVKIVNLEVKCGVITANIDERLFHKKHTKPEGFSGSENGGDASLDASAMNQTSKSKSILPSLKKQILAFPDKISFSVPKLDVKFTHLGEGLSVDNNIMGIHFTSAKTVPQDDLEEATPHFDVQIDLSEIHLVREGSSSLLEVLKVAAGASLDIPVDPFLPIRAEIDAKLGGTQCNLMLSRLMPWMRLHYLKSKGMKISKENSHRGISQTKEIKLIMWTCTVSAPEMSVMLYNLNGLVLYHICSQSSHLYANNIASKGIQIHTELGELQVHMQDEYKEFLKGNVFGVDTYSGSLMHIARVSLDWGYRGPEIEDMVETSRLTLVFSIDISGICVKFGFKHLESVVLNLMTFRTLFKSLASSRGSSKEKNLEHREKRRKKGVEILKLSVQKLSITYCGDANVVNMPVADPKRVNYGSQGGQVVISVSADGTPRLASITSELPGRSRNLMFSASVAISHLSVCINKEKRSTEAELERVKAIYEEDLSSSVKVTLLDMQNAKIVRRSGGLPDVPACSLFRATDINLRWEPDAHLAILETFIRIKYFLHNNKPINAEVGDICENGPGSISTGPGKPQKSDKRGSIFAVDVEVLRVSAELADGVEANMHIQSIFTENIMIGVLSEGLCLSLNGARIMKSTRIQISCIPFGTSSLLDAKVESSSKRDWVVQGLDVHICMPYRLPLRAIEDAVEDMIRALKLISAAKKTMLFPDGKENPRKVKSGTTSFGSVKFVLRKLTAEIEEEPIQGWLDEHYHLMRNKVCELGVRLKFLEEAISGSVDPNNCSSKEKLLYDGIEVDMHDTAALQKLRDEIHKQAFQSYYTACQKMVHAEGSGACAEGFQAGFKPSSRRASLLSLSASELDVTLTRIDGGEVAMVEFIKGLDPVCQEKDIPFSRLYGSDIAVLAGSLVIQLRDYTSPLFSATSGQCQGRVILAQQATCFQPQIQQNVYVGRWHKVMMLRSASGTTPAIKMYSNLPIYFQRGEISFGVGYEPSFADISYAFQIALRRVNLSTRVKDSGPTNQPPKKERSLPWWDDMRYYIHGKIVLYFNETTWKFLATTNPYEKVDRLQIVSEYMEIQQTDGHVDVSAKEFKMYISSLASMMKNCTLKVPPGVPRPFIYAPFFSLNVVIDWQCESGNPLNHYLHALPIEGEPRKKVYDPFRSTYLSLRWNFSLKPLQVQYDNDALSPSYGNSSMQCGAISDNHSKLANVEFPTMNLGAHDLAWVFKWWSLNYSPPHKLRSFSRWPRYKIPRAARSGNLSLDKVLVEFFFRVDATPCCIRHATLTEDDATLTEDDPANGLTFKMSRLKYELCYSRGKQKYTFDCKRESLDLVYRGLDLYKPEVYIMRDINLSSAETVSNLKTNTQLGKVIHNKGNMGNFQDKHEDGFLLSCDYFTIRRQSRKADPARLMEWQDAGRNLEITYVRSEFENGSESDHTLSEPSDDDDGFNVVLADNCQRIFVYGLRLLWTIENRDAVWSWVGGISKAFEPPKPSPSRQYVQRKMIEQRQTTEGSKLTQDATSSVHVGSPSGQHVEALGSTSPLHSKANLSYDIAGKHGLFDDSDKGGNLQFMVNVIKPQFNLHSEEANGRFLLAAASGRVLARSFHSVVHVGKEMLEQALGASSIQIPELQPEMTWQRADYSVLLEDVQAHVAPTDVDPGAGLQWLPRILGSSEKLKRTGALLERVFMPCEMYFRYTRHKGGTADLKVKPLKELIFNSPNITATMTSRQFQVMLDVLTNLLFARLPNYLKFAWAQKYFWLRHCEDGKGKGRSVRRDGSRDRDDPVTYKPRKNSLQYSSDDEDVEEEADEVVPDGVEEVELAKISLEQKERERKLLLDDIRSLMGTGNNHTSNFLSVERDDCLWMINSGKSLLVERLKRDLENLKKSRKSASSTLRKALQKAAQLRLMEKEKNKTPSCAKRISMKISKVVWSMIADGNTFAEAEISEMVFDFDRDYKDIGVGRFTTKCFEVEIHPLKIYLSETMYRMMWDYFFPEEDDSQRRQVSKLQSLKSNVVCGSHPELRRTSSFEMTLEESAVDSITNNNVVSLVNSNVSSRDTNNFMADNSVAAAEMFRSRTKDSKPTKSVRLSQDEKKVGKSHDEKRTRARKLIEFHDIKISQVKKFKAHNRETHDGAVPDHDLNLSDSDGDHHGKPDQFPVSWLKRPGEGAGDGFVTSIRGLFNSQRRKAKAFVLRTVRGDGDNECHDEWSDSDGEFPFARQLTITKKLLRRHTRKLRPRGQKNTGLTLQDSLPSSPRETTPYQSDSDSSSESPYEDFHE</sequence>
<name>B9FAL3_ORYSJ</name>
<feature type="region of interest" description="Disordered" evidence="2">
    <location>
        <begin position="2297"/>
        <end position="2327"/>
    </location>
</feature>
<protein>
    <recommendedName>
        <fullName evidence="4">FMP27/BLTP2/Hobbit GFWDK motif-containing RBG unit domain-containing protein</fullName>
    </recommendedName>
</protein>
<keyword evidence="3" id="KW-0812">Transmembrane</keyword>
<evidence type="ECO:0000256" key="2">
    <source>
        <dbReference type="SAM" id="MobiDB-lite"/>
    </source>
</evidence>
<proteinExistence type="predicted"/>
<feature type="compositionally biased region" description="Acidic residues" evidence="2">
    <location>
        <begin position="2023"/>
        <end position="2035"/>
    </location>
</feature>
<feature type="compositionally biased region" description="Basic and acidic residues" evidence="2">
    <location>
        <begin position="2350"/>
        <end position="2377"/>
    </location>
</feature>
<organism evidence="5">
    <name type="scientific">Oryza sativa subsp. japonica</name>
    <name type="common">Rice</name>
    <dbReference type="NCBI Taxonomy" id="39947"/>
    <lineage>
        <taxon>Eukaryota</taxon>
        <taxon>Viridiplantae</taxon>
        <taxon>Streptophyta</taxon>
        <taxon>Embryophyta</taxon>
        <taxon>Tracheophyta</taxon>
        <taxon>Spermatophyta</taxon>
        <taxon>Magnoliopsida</taxon>
        <taxon>Liliopsida</taxon>
        <taxon>Poales</taxon>
        <taxon>Poaceae</taxon>
        <taxon>BOP clade</taxon>
        <taxon>Oryzoideae</taxon>
        <taxon>Oryzeae</taxon>
        <taxon>Oryzinae</taxon>
        <taxon>Oryza</taxon>
        <taxon>Oryza sativa</taxon>
    </lineage>
</organism>
<feature type="region of interest" description="Disordered" evidence="2">
    <location>
        <begin position="2453"/>
        <end position="2501"/>
    </location>
</feature>
<feature type="compositionally biased region" description="Polar residues" evidence="2">
    <location>
        <begin position="1732"/>
        <end position="1756"/>
    </location>
</feature>
<feature type="region of interest" description="Disordered" evidence="2">
    <location>
        <begin position="1992"/>
        <end position="2035"/>
    </location>
</feature>
<feature type="coiled-coil region" evidence="1">
    <location>
        <begin position="2043"/>
        <end position="2070"/>
    </location>
</feature>
<evidence type="ECO:0000259" key="4">
    <source>
        <dbReference type="SMART" id="SM01214"/>
    </source>
</evidence>
<evidence type="ECO:0000256" key="1">
    <source>
        <dbReference type="SAM" id="Coils"/>
    </source>
</evidence>
<keyword evidence="3" id="KW-0472">Membrane</keyword>
<feature type="region of interest" description="Disordered" evidence="2">
    <location>
        <begin position="2347"/>
        <end position="2387"/>
    </location>
</feature>